<proteinExistence type="predicted"/>
<evidence type="ECO:0000313" key="2">
    <source>
        <dbReference type="Proteomes" id="UP001157418"/>
    </source>
</evidence>
<dbReference type="EMBL" id="CAKMRJ010003334">
    <property type="protein sequence ID" value="CAH1432790.1"/>
    <property type="molecule type" value="Genomic_DNA"/>
</dbReference>
<evidence type="ECO:0000313" key="1">
    <source>
        <dbReference type="EMBL" id="CAH1432790.1"/>
    </source>
</evidence>
<dbReference type="AlphaFoldDB" id="A0AAU9N0Y9"/>
<keyword evidence="2" id="KW-1185">Reference proteome</keyword>
<accession>A0AAU9N0Y9</accession>
<dbReference type="Proteomes" id="UP001157418">
    <property type="component" value="Unassembled WGS sequence"/>
</dbReference>
<reference evidence="1 2" key="1">
    <citation type="submission" date="2022-01" db="EMBL/GenBank/DDBJ databases">
        <authorList>
            <person name="Xiong W."/>
            <person name="Schranz E."/>
        </authorList>
    </citation>
    <scope>NUCLEOTIDE SEQUENCE [LARGE SCALE GENOMIC DNA]</scope>
</reference>
<organism evidence="1 2">
    <name type="scientific">Lactuca virosa</name>
    <dbReference type="NCBI Taxonomy" id="75947"/>
    <lineage>
        <taxon>Eukaryota</taxon>
        <taxon>Viridiplantae</taxon>
        <taxon>Streptophyta</taxon>
        <taxon>Embryophyta</taxon>
        <taxon>Tracheophyta</taxon>
        <taxon>Spermatophyta</taxon>
        <taxon>Magnoliopsida</taxon>
        <taxon>eudicotyledons</taxon>
        <taxon>Gunneridae</taxon>
        <taxon>Pentapetalae</taxon>
        <taxon>asterids</taxon>
        <taxon>campanulids</taxon>
        <taxon>Asterales</taxon>
        <taxon>Asteraceae</taxon>
        <taxon>Cichorioideae</taxon>
        <taxon>Cichorieae</taxon>
        <taxon>Lactucinae</taxon>
        <taxon>Lactuca</taxon>
    </lineage>
</organism>
<comment type="caution">
    <text evidence="1">The sequence shown here is derived from an EMBL/GenBank/DDBJ whole genome shotgun (WGS) entry which is preliminary data.</text>
</comment>
<sequence>MECLMKAQENRFRNLIEGIEQKQAEKLVFHSKCYDYEIQKLRDVAKERHELFIEQVTTMKESVDLKIVELKSELSKEVQKMEQNYTSVHGKVYFIALLSLN</sequence>
<name>A0AAU9N0Y9_9ASTR</name>
<protein>
    <submittedName>
        <fullName evidence="1">Uncharacterized protein</fullName>
    </submittedName>
</protein>
<gene>
    <name evidence="1" type="ORF">LVIROSA_LOCUS19416</name>
</gene>